<dbReference type="PANTHER" id="PTHR40980:SF4">
    <property type="entry name" value="TONB-DEPENDENT RECEPTOR-LIKE BETA-BARREL DOMAIN-CONTAINING PROTEIN"/>
    <property type="match status" value="1"/>
</dbReference>
<dbReference type="InterPro" id="IPR041700">
    <property type="entry name" value="OMP_b-brl_3"/>
</dbReference>
<dbReference type="Pfam" id="PF13620">
    <property type="entry name" value="CarboxypepD_reg"/>
    <property type="match status" value="1"/>
</dbReference>
<keyword evidence="3" id="KW-0998">Cell outer membrane</keyword>
<dbReference type="Proteomes" id="UP001596405">
    <property type="component" value="Unassembled WGS sequence"/>
</dbReference>
<dbReference type="SUPFAM" id="SSF56935">
    <property type="entry name" value="Porins"/>
    <property type="match status" value="1"/>
</dbReference>
<feature type="chain" id="PRO_5047265373" evidence="4">
    <location>
        <begin position="24"/>
        <end position="824"/>
    </location>
</feature>
<dbReference type="SUPFAM" id="SSF49464">
    <property type="entry name" value="Carboxypeptidase regulatory domain-like"/>
    <property type="match status" value="1"/>
</dbReference>
<dbReference type="InterPro" id="IPR036942">
    <property type="entry name" value="Beta-barrel_TonB_sf"/>
</dbReference>
<evidence type="ECO:0000256" key="2">
    <source>
        <dbReference type="ARBA" id="ARBA00023136"/>
    </source>
</evidence>
<evidence type="ECO:0000313" key="6">
    <source>
        <dbReference type="EMBL" id="MFC6996036.1"/>
    </source>
</evidence>
<evidence type="ECO:0000259" key="5">
    <source>
        <dbReference type="Pfam" id="PF14905"/>
    </source>
</evidence>
<dbReference type="InterPro" id="IPR037066">
    <property type="entry name" value="Plug_dom_sf"/>
</dbReference>
<dbReference type="PANTHER" id="PTHR40980">
    <property type="entry name" value="PLUG DOMAIN-CONTAINING PROTEIN"/>
    <property type="match status" value="1"/>
</dbReference>
<gene>
    <name evidence="6" type="ORF">ACFQHR_00285</name>
</gene>
<organism evidence="6 7">
    <name type="scientific">Rufibacter roseus</name>
    <dbReference type="NCBI Taxonomy" id="1567108"/>
    <lineage>
        <taxon>Bacteria</taxon>
        <taxon>Pseudomonadati</taxon>
        <taxon>Bacteroidota</taxon>
        <taxon>Cytophagia</taxon>
        <taxon>Cytophagales</taxon>
        <taxon>Hymenobacteraceae</taxon>
        <taxon>Rufibacter</taxon>
    </lineage>
</organism>
<reference evidence="7" key="1">
    <citation type="journal article" date="2019" name="Int. J. Syst. Evol. Microbiol.">
        <title>The Global Catalogue of Microorganisms (GCM) 10K type strain sequencing project: providing services to taxonomists for standard genome sequencing and annotation.</title>
        <authorList>
            <consortium name="The Broad Institute Genomics Platform"/>
            <consortium name="The Broad Institute Genome Sequencing Center for Infectious Disease"/>
            <person name="Wu L."/>
            <person name="Ma J."/>
        </authorList>
    </citation>
    <scope>NUCLEOTIDE SEQUENCE [LARGE SCALE GENOMIC DNA]</scope>
    <source>
        <strain evidence="7">CGMCC 4.7393</strain>
    </source>
</reference>
<comment type="subcellular location">
    <subcellularLocation>
        <location evidence="1">Cell outer membrane</location>
    </subcellularLocation>
</comment>
<comment type="caution">
    <text evidence="6">The sequence shown here is derived from an EMBL/GenBank/DDBJ whole genome shotgun (WGS) entry which is preliminary data.</text>
</comment>
<dbReference type="Gene3D" id="2.40.170.20">
    <property type="entry name" value="TonB-dependent receptor, beta-barrel domain"/>
    <property type="match status" value="1"/>
</dbReference>
<dbReference type="Pfam" id="PF14905">
    <property type="entry name" value="OMP_b-brl_3"/>
    <property type="match status" value="1"/>
</dbReference>
<proteinExistence type="predicted"/>
<feature type="domain" description="Outer membrane protein beta-barrel" evidence="5">
    <location>
        <begin position="386"/>
        <end position="799"/>
    </location>
</feature>
<dbReference type="RefSeq" id="WP_066624860.1">
    <property type="nucleotide sequence ID" value="NZ_JBHSYQ010000001.1"/>
</dbReference>
<keyword evidence="7" id="KW-1185">Reference proteome</keyword>
<protein>
    <submittedName>
        <fullName evidence="6">Outer membrane beta-barrel protein</fullName>
    </submittedName>
</protein>
<keyword evidence="2" id="KW-0472">Membrane</keyword>
<dbReference type="InterPro" id="IPR008969">
    <property type="entry name" value="CarboxyPept-like_regulatory"/>
</dbReference>
<evidence type="ECO:0000256" key="3">
    <source>
        <dbReference type="ARBA" id="ARBA00023237"/>
    </source>
</evidence>
<keyword evidence="4" id="KW-0732">Signal</keyword>
<dbReference type="Gene3D" id="2.60.40.1120">
    <property type="entry name" value="Carboxypeptidase-like, regulatory domain"/>
    <property type="match status" value="1"/>
</dbReference>
<evidence type="ECO:0000256" key="4">
    <source>
        <dbReference type="SAM" id="SignalP"/>
    </source>
</evidence>
<sequence>MNLSKLISVLTFLLLFSIGASYAQQPARYDLKGVVKGAKGEPLLAANLQLVKNADQTLVKVEVSGEDGSFLFSGIPAGEYKLMATHYDYATYTSAPITLNSNLNLGDVVLPERAVALQEVKIEAQKPFVEQHFDKTVLNVENSITAAGSTVLEVLEKAPGLAVDQNDNISMRGKTGVMVMINGKRQPMSGSELATLLRSLNANDVATIDLITNPSAKYDAAGNAGIIDIRLKKDSRQGTNGSISTSVGHGELPKINQGLQLNHRARNLNVFGSYNYVHRKDFNKLDLYREFFTQNEARTLQGINNQQNYFQHQVNSHNGRLGFDLNLSPKTIIGVVGNGIFTDINRNSENQSMFYDGQRAYDQTTTTNSQNGTNRNTQSVNFNVKHTIDSTGREITADVDYAAFQSGDLQNFRTQYLDADPARPDFLLHGDLNGRLTIKSAKIDYAQPLRAIEANLEAGLKSSLVNANNRLHFYDRSNGGNVFDTNRSNHFLYEENINAAYVNMNKKWQQVSLQLGLRVENTIAKGEQVAEYAQVNGERSFSRNYTQLFPSAFVGYTLNQTHDVGLSLSRRIDRPTYNQLNPFVYFIDLSTKSSGNPFLLPQMTYSFEFTHTFKQKYITKLSYSRTSDVIISVLSPEPNSNQEQIPVVIQQDRNLAQFHYYGANFSVPVQVARWFTSTNNVEMYYGLYQGNLANTNLRNGRPTFSINSNNAFKLGNDWSAEVIGIYRAREIYGFLDVQPVRFLTLGVQKQFLDKKANLKLSVADIFYSNKIRATTALTGYSERFYQRRDTRVATLSFTYRFGGKEVAPSRRRTGGAEEEKRRAG</sequence>
<dbReference type="EMBL" id="JBHSYQ010000001">
    <property type="protein sequence ID" value="MFC6996036.1"/>
    <property type="molecule type" value="Genomic_DNA"/>
</dbReference>
<accession>A0ABW2DEA0</accession>
<evidence type="ECO:0000313" key="7">
    <source>
        <dbReference type="Proteomes" id="UP001596405"/>
    </source>
</evidence>
<name>A0ABW2DEA0_9BACT</name>
<dbReference type="Gene3D" id="2.170.130.10">
    <property type="entry name" value="TonB-dependent receptor, plug domain"/>
    <property type="match status" value="1"/>
</dbReference>
<feature type="signal peptide" evidence="4">
    <location>
        <begin position="1"/>
        <end position="23"/>
    </location>
</feature>
<evidence type="ECO:0000256" key="1">
    <source>
        <dbReference type="ARBA" id="ARBA00004442"/>
    </source>
</evidence>